<dbReference type="GO" id="GO:0005737">
    <property type="term" value="C:cytoplasm"/>
    <property type="evidence" value="ECO:0007669"/>
    <property type="project" value="TreeGrafter"/>
</dbReference>
<sequence length="1587" mass="177004">MEYQKVTSAATFSKKLTNSHSFGGNSIYDGVFSSNIPAVKKSGSRMEENFGEIFGGGSAGSSIPILDVPELNERKVAVDVNSSRLDYSMIFGGFGELDFASSHEQLFATKPKQRDTFAEEQRTTPETRSCPSNLSEENQVFSHGASCQPFEGVKQFKMSYHKTNQGRENGINGTTHIAQLNAVPGYSCLINEVAPSQMNEGDKPSSVLKKSYHSINFSGEIKEGKDGRKAVSSLPTGGAGKQASGGVKFQKKSNQSRSNSIDMLFDTHENGLRTDPSKVPLQSSQLNNVGKNKGYFERSVSSKFGVSKSHSCEDAAGFCSPPYFDEEVDSNSVAATSAAAVKKAIEEAQAKIRLAKEIMERKKDGLQNHVKLRFKDGSKAEERRDGNITNKSNKSREEVWDKCGKVDFPNQVFPGMGPLKSMKAGQGTPDLRERDKLFFTKEVSGETTHGDKNKSTLADHRQEEMKESEAEELGESRERVMSSMNVCEREDKSSVKKTFEKPELNGKKLKAVEEAHKQEEVKKLNVVKEACELKECANEPKSDQEVNVELKECANESVVAGLQEETDTTSKSTVAGLPEETDSTVAGLQEETDSTVAGLPEETDLTVAGMQEETDTTSRSTVAGLPEETDSTVAGLPEETDSTVAGLPEETDSTVAGLPEETDSTVAGLPEETDPTVAGLPEETDPTVAGLPEETDKTSKSTVAGLPEETDPTVAGLQEETDTTSKSTVAGLPEETDSTVAGLQEETDTTSKTTVAGLPAETDSTVAGLQEETDTTSKPSHRLETREKKQRRHWDLTANGPKSEQKVNNQEEYGTKSMVAELQEEIDTPSKASHKLEICEKKQRRLWDLSANRTKLELQELRNGDCTKTRVLTEEQKWLEIDNKQEVLKLEENDIRSKDVPERGESKEELHEIFYDTENQDIPSREDAENTSDKAQEEEKIGVGIYHFHDGEQSEKILEEYGEVEVNEEIIEAEENGKILMEAYQMKEIEKKQKEIHVWLETGKIQTTIEQRAADEKMEVTHKSLNHFGNSLESANGLCKWDKTEILSETVEASGHEENNELLEALQHEERRGIMEEIRACREMETEIESNADEMADELEEKEVTEAKTTDLPRVLEFDKMQKQVKDTTEDFPFEYNGVNVGRTDIDVCQKQHDQHANESKSFYNLGKHVEELACESEENFKDVEEVLDTMEQGEDESISEFSDEDRWNDIEEIAPSIFQEKEETTEIANKMEFSQNTEKDEENHSETPATEEREAEGTLQKEVEREEIHVRKIDEAKEKEREREKERIAVERAIREARERAFADARERAERAAVERANAEARRRAMAEAREKLEKVSAEANDKLFADKSSMEARLKAQRAAVERATAEARERALEKAMSEKAALEARNQARKFSGASRDIGKRRNVPSNDCRFKGSGSTRSSGDPSSSNHGVTQSVAKSDKVDGESAQTHKATVEKHQRTAERAAKALAEKNMRDLLAQKEQAERNRLAETLDADVKRWSSGKQGNLRALLSTLQYILGPDGSWQPVPLTDLISTTAVKKTYRKATLFVHPDKLQQRGASIQQKYICEKVFDLLKEGWNKFSSEER</sequence>
<feature type="compositionally biased region" description="Basic and acidic residues" evidence="3">
    <location>
        <begin position="923"/>
        <end position="937"/>
    </location>
</feature>
<dbReference type="InterPro" id="IPR036869">
    <property type="entry name" value="J_dom_sf"/>
</dbReference>
<evidence type="ECO:0000313" key="5">
    <source>
        <dbReference type="Proteomes" id="UP001168877"/>
    </source>
</evidence>
<keyword evidence="1 2" id="KW-0175">Coiled coil</keyword>
<organism evidence="4 5">
    <name type="scientific">Acer saccharum</name>
    <name type="common">Sugar maple</name>
    <dbReference type="NCBI Taxonomy" id="4024"/>
    <lineage>
        <taxon>Eukaryota</taxon>
        <taxon>Viridiplantae</taxon>
        <taxon>Streptophyta</taxon>
        <taxon>Embryophyta</taxon>
        <taxon>Tracheophyta</taxon>
        <taxon>Spermatophyta</taxon>
        <taxon>Magnoliopsida</taxon>
        <taxon>eudicotyledons</taxon>
        <taxon>Gunneridae</taxon>
        <taxon>Pentapetalae</taxon>
        <taxon>rosids</taxon>
        <taxon>malvids</taxon>
        <taxon>Sapindales</taxon>
        <taxon>Sapindaceae</taxon>
        <taxon>Hippocastanoideae</taxon>
        <taxon>Acereae</taxon>
        <taxon>Acer</taxon>
    </lineage>
</organism>
<feature type="region of interest" description="Disordered" evidence="3">
    <location>
        <begin position="559"/>
        <end position="812"/>
    </location>
</feature>
<evidence type="ECO:0000313" key="4">
    <source>
        <dbReference type="EMBL" id="KAK0577182.1"/>
    </source>
</evidence>
<evidence type="ECO:0000256" key="1">
    <source>
        <dbReference type="ARBA" id="ARBA00023054"/>
    </source>
</evidence>
<protein>
    <recommendedName>
        <fullName evidence="6">J domain-containing protein</fullName>
    </recommendedName>
</protein>
<feature type="region of interest" description="Disordered" evidence="3">
    <location>
        <begin position="374"/>
        <end position="396"/>
    </location>
</feature>
<dbReference type="GO" id="GO:0030276">
    <property type="term" value="F:clathrin binding"/>
    <property type="evidence" value="ECO:0007669"/>
    <property type="project" value="TreeGrafter"/>
</dbReference>
<keyword evidence="5" id="KW-1185">Reference proteome</keyword>
<evidence type="ECO:0000256" key="3">
    <source>
        <dbReference type="SAM" id="MobiDB-lite"/>
    </source>
</evidence>
<feature type="region of interest" description="Disordered" evidence="3">
    <location>
        <begin position="1216"/>
        <end position="1286"/>
    </location>
</feature>
<feature type="region of interest" description="Disordered" evidence="3">
    <location>
        <begin position="112"/>
        <end position="134"/>
    </location>
</feature>
<gene>
    <name evidence="4" type="ORF">LWI29_029197</name>
</gene>
<dbReference type="Proteomes" id="UP001168877">
    <property type="component" value="Unassembled WGS sequence"/>
</dbReference>
<accession>A0AA39VER6</accession>
<feature type="compositionally biased region" description="Basic and acidic residues" evidence="3">
    <location>
        <begin position="1453"/>
        <end position="1463"/>
    </location>
</feature>
<feature type="compositionally biased region" description="Polar residues" evidence="3">
    <location>
        <begin position="800"/>
        <end position="812"/>
    </location>
</feature>
<comment type="caution">
    <text evidence="4">The sequence shown here is derived from an EMBL/GenBank/DDBJ whole genome shotgun (WGS) entry which is preliminary data.</text>
</comment>
<evidence type="ECO:0008006" key="6">
    <source>
        <dbReference type="Google" id="ProtNLM"/>
    </source>
</evidence>
<feature type="compositionally biased region" description="Basic and acidic residues" evidence="3">
    <location>
        <begin position="374"/>
        <end position="386"/>
    </location>
</feature>
<feature type="region of interest" description="Disordered" evidence="3">
    <location>
        <begin position="1371"/>
        <end position="1463"/>
    </location>
</feature>
<dbReference type="EMBL" id="JAUESC010000386">
    <property type="protein sequence ID" value="KAK0577182.1"/>
    <property type="molecule type" value="Genomic_DNA"/>
</dbReference>
<feature type="region of interest" description="Disordered" evidence="3">
    <location>
        <begin position="918"/>
        <end position="937"/>
    </location>
</feature>
<dbReference type="FunFam" id="1.10.287.110:FF:000009">
    <property type="entry name" value="Auxilin-related protein 1"/>
    <property type="match status" value="1"/>
</dbReference>
<feature type="compositionally biased region" description="Basic and acidic residues" evidence="3">
    <location>
        <begin position="1371"/>
        <end position="1385"/>
    </location>
</feature>
<proteinExistence type="predicted"/>
<dbReference type="PANTHER" id="PTHR23172:SF91">
    <property type="entry name" value="J DOMAIN-CONTAINING PROTEIN"/>
    <property type="match status" value="1"/>
</dbReference>
<feature type="compositionally biased region" description="Basic and acidic residues" evidence="3">
    <location>
        <begin position="112"/>
        <end position="125"/>
    </location>
</feature>
<reference evidence="4" key="1">
    <citation type="journal article" date="2022" name="Plant J.">
        <title>Strategies of tolerance reflected in two North American maple genomes.</title>
        <authorList>
            <person name="McEvoy S.L."/>
            <person name="Sezen U.U."/>
            <person name="Trouern-Trend A."/>
            <person name="McMahon S.M."/>
            <person name="Schaberg P.G."/>
            <person name="Yang J."/>
            <person name="Wegrzyn J.L."/>
            <person name="Swenson N.G."/>
        </authorList>
    </citation>
    <scope>NUCLEOTIDE SEQUENCE</scope>
    <source>
        <strain evidence="4">NS2018</strain>
    </source>
</reference>
<feature type="region of interest" description="Disordered" evidence="3">
    <location>
        <begin position="444"/>
        <end position="494"/>
    </location>
</feature>
<feature type="compositionally biased region" description="Basic and acidic residues" evidence="3">
    <location>
        <begin position="1238"/>
        <end position="1286"/>
    </location>
</feature>
<dbReference type="GO" id="GO:0072583">
    <property type="term" value="P:clathrin-dependent endocytosis"/>
    <property type="evidence" value="ECO:0007669"/>
    <property type="project" value="TreeGrafter"/>
</dbReference>
<reference evidence="4" key="2">
    <citation type="submission" date="2023-06" db="EMBL/GenBank/DDBJ databases">
        <authorList>
            <person name="Swenson N.G."/>
            <person name="Wegrzyn J.L."/>
            <person name="Mcevoy S.L."/>
        </authorList>
    </citation>
    <scope>NUCLEOTIDE SEQUENCE</scope>
    <source>
        <strain evidence="4">NS2018</strain>
        <tissue evidence="4">Leaf</tissue>
    </source>
</reference>
<dbReference type="PANTHER" id="PTHR23172">
    <property type="entry name" value="AUXILIN/CYCLIN G-ASSOCIATED KINASE-RELATED"/>
    <property type="match status" value="1"/>
</dbReference>
<dbReference type="Gene3D" id="1.10.287.110">
    <property type="entry name" value="DnaJ domain"/>
    <property type="match status" value="1"/>
</dbReference>
<dbReference type="GO" id="GO:0031982">
    <property type="term" value="C:vesicle"/>
    <property type="evidence" value="ECO:0007669"/>
    <property type="project" value="TreeGrafter"/>
</dbReference>
<name>A0AA39VER6_ACESA</name>
<feature type="compositionally biased region" description="Basic and acidic residues" evidence="3">
    <location>
        <begin position="448"/>
        <end position="480"/>
    </location>
</feature>
<feature type="region of interest" description="Disordered" evidence="3">
    <location>
        <begin position="223"/>
        <end position="258"/>
    </location>
</feature>
<dbReference type="SUPFAM" id="SSF46565">
    <property type="entry name" value="Chaperone J-domain"/>
    <property type="match status" value="1"/>
</dbReference>
<evidence type="ECO:0000256" key="2">
    <source>
        <dbReference type="SAM" id="Coils"/>
    </source>
</evidence>
<feature type="compositionally biased region" description="Low complexity" evidence="3">
    <location>
        <begin position="1416"/>
        <end position="1429"/>
    </location>
</feature>
<dbReference type="GO" id="GO:0072318">
    <property type="term" value="P:clathrin coat disassembly"/>
    <property type="evidence" value="ECO:0007669"/>
    <property type="project" value="TreeGrafter"/>
</dbReference>
<feature type="coiled-coil region" evidence="2">
    <location>
        <begin position="338"/>
        <end position="365"/>
    </location>
</feature>